<dbReference type="InterPro" id="IPR001584">
    <property type="entry name" value="Integrase_cat-core"/>
</dbReference>
<dbReference type="PROSITE" id="PS50994">
    <property type="entry name" value="INTEGRASE"/>
    <property type="match status" value="1"/>
</dbReference>
<dbReference type="InterPro" id="IPR039537">
    <property type="entry name" value="Retrotran_Ty1/copia-like"/>
</dbReference>
<feature type="domain" description="Integrase catalytic" evidence="3">
    <location>
        <begin position="305"/>
        <end position="419"/>
    </location>
</feature>
<dbReference type="GO" id="GO:0003676">
    <property type="term" value="F:nucleic acid binding"/>
    <property type="evidence" value="ECO:0007669"/>
    <property type="project" value="InterPro"/>
</dbReference>
<dbReference type="Pfam" id="PF00665">
    <property type="entry name" value="rve"/>
    <property type="match status" value="1"/>
</dbReference>
<proteinExistence type="predicted"/>
<gene>
    <name evidence="4" type="ORF">Syun_030419</name>
</gene>
<name>A0AAP0E9R8_9MAGN</name>
<accession>A0AAP0E9R8</accession>
<dbReference type="EMBL" id="JBBNAF010000013">
    <property type="protein sequence ID" value="KAK9088025.1"/>
    <property type="molecule type" value="Genomic_DNA"/>
</dbReference>
<dbReference type="InterPro" id="IPR036397">
    <property type="entry name" value="RNaseH_sf"/>
</dbReference>
<dbReference type="Pfam" id="PF22936">
    <property type="entry name" value="Pol_BBD"/>
    <property type="match status" value="1"/>
</dbReference>
<evidence type="ECO:0000256" key="1">
    <source>
        <dbReference type="ARBA" id="ARBA00022670"/>
    </source>
</evidence>
<keyword evidence="1" id="KW-0645">Protease</keyword>
<reference evidence="4 5" key="1">
    <citation type="submission" date="2024-01" db="EMBL/GenBank/DDBJ databases">
        <title>Genome assemblies of Stephania.</title>
        <authorList>
            <person name="Yang L."/>
        </authorList>
    </citation>
    <scope>NUCLEOTIDE SEQUENCE [LARGE SCALE GENOMIC DNA]</scope>
    <source>
        <strain evidence="4">YNDBR</strain>
        <tissue evidence="4">Leaf</tissue>
    </source>
</reference>
<dbReference type="PANTHER" id="PTHR42648">
    <property type="entry name" value="TRANSPOSASE, PUTATIVE-RELATED"/>
    <property type="match status" value="1"/>
</dbReference>
<comment type="caution">
    <text evidence="4">The sequence shown here is derived from an EMBL/GenBank/DDBJ whole genome shotgun (WGS) entry which is preliminary data.</text>
</comment>
<dbReference type="GO" id="GO:0006508">
    <property type="term" value="P:proteolysis"/>
    <property type="evidence" value="ECO:0007669"/>
    <property type="project" value="UniProtKB-KW"/>
</dbReference>
<dbReference type="InterPro" id="IPR012337">
    <property type="entry name" value="RNaseH-like_sf"/>
</dbReference>
<keyword evidence="5" id="KW-1185">Reference proteome</keyword>
<organism evidence="4 5">
    <name type="scientific">Stephania yunnanensis</name>
    <dbReference type="NCBI Taxonomy" id="152371"/>
    <lineage>
        <taxon>Eukaryota</taxon>
        <taxon>Viridiplantae</taxon>
        <taxon>Streptophyta</taxon>
        <taxon>Embryophyta</taxon>
        <taxon>Tracheophyta</taxon>
        <taxon>Spermatophyta</taxon>
        <taxon>Magnoliopsida</taxon>
        <taxon>Ranunculales</taxon>
        <taxon>Menispermaceae</taxon>
        <taxon>Menispermoideae</taxon>
        <taxon>Cissampelideae</taxon>
        <taxon>Stephania</taxon>
    </lineage>
</organism>
<dbReference type="AlphaFoldDB" id="A0AAP0E9R8"/>
<keyword evidence="1" id="KW-0378">Hydrolase</keyword>
<dbReference type="InterPro" id="IPR025724">
    <property type="entry name" value="GAG-pre-integrase_dom"/>
</dbReference>
<dbReference type="PANTHER" id="PTHR42648:SF18">
    <property type="entry name" value="RETROTRANSPOSON, UNCLASSIFIED-LIKE PROTEIN"/>
    <property type="match status" value="1"/>
</dbReference>
<dbReference type="GO" id="GO:0015074">
    <property type="term" value="P:DNA integration"/>
    <property type="evidence" value="ECO:0007669"/>
    <property type="project" value="InterPro"/>
</dbReference>
<evidence type="ECO:0000313" key="5">
    <source>
        <dbReference type="Proteomes" id="UP001420932"/>
    </source>
</evidence>
<sequence>MRSEAAVEGALATRTQFNQGRKGKKYEKNKKGNSVFDSPKTNMGTKSDFPPCKHCGRKCHPPFKRWRRPDQQCEKCQKRGHHQKICRSNPRQRNVTQGNLQHKNAAQVVDQEEEEEQLFVASCFASSNASDKWLVDSGCTNHMTFDRDLFKELDTSITSKVRIGNGDFIAVKGKGTIAIESVSGTKLIKDVLFVPNINQNLLSVGQLLERGFKVIFESNRCLIKDSRGEDGFKVNMKGKSFVLDPSEEEIAAYSTIKFTTELWHKRLGHFHHAAVLNLQRKELVQGLPHLEAELPDCKTCQFGKQTRLPFKQATWRATKRMQLIHTDLAGPQRTPSLNGSKYYIIFIDDHTRMCWIYFLKFKTEVAGIFWKFKQWIETQSGYQIQALRSDNGKEYTSNQFNTYCEEAGIEHQLIAPYTP</sequence>
<dbReference type="Proteomes" id="UP001420932">
    <property type="component" value="Unassembled WGS sequence"/>
</dbReference>
<dbReference type="SUPFAM" id="SSF53098">
    <property type="entry name" value="Ribonuclease H-like"/>
    <property type="match status" value="1"/>
</dbReference>
<evidence type="ECO:0000313" key="4">
    <source>
        <dbReference type="EMBL" id="KAK9088025.1"/>
    </source>
</evidence>
<dbReference type="InterPro" id="IPR054722">
    <property type="entry name" value="PolX-like_BBD"/>
</dbReference>
<evidence type="ECO:0000256" key="2">
    <source>
        <dbReference type="SAM" id="MobiDB-lite"/>
    </source>
</evidence>
<evidence type="ECO:0000259" key="3">
    <source>
        <dbReference type="PROSITE" id="PS50994"/>
    </source>
</evidence>
<protein>
    <recommendedName>
        <fullName evidence="3">Integrase catalytic domain-containing protein</fullName>
    </recommendedName>
</protein>
<dbReference type="Gene3D" id="3.30.420.10">
    <property type="entry name" value="Ribonuclease H-like superfamily/Ribonuclease H"/>
    <property type="match status" value="1"/>
</dbReference>
<dbReference type="Pfam" id="PF13976">
    <property type="entry name" value="gag_pre-integrs"/>
    <property type="match status" value="1"/>
</dbReference>
<dbReference type="GO" id="GO:0008233">
    <property type="term" value="F:peptidase activity"/>
    <property type="evidence" value="ECO:0007669"/>
    <property type="project" value="UniProtKB-KW"/>
</dbReference>
<feature type="region of interest" description="Disordered" evidence="2">
    <location>
        <begin position="1"/>
        <end position="42"/>
    </location>
</feature>